<gene>
    <name evidence="7" type="ORF">GGP41_010699</name>
</gene>
<comment type="caution">
    <text evidence="7">The sequence shown here is derived from an EMBL/GenBank/DDBJ whole genome shotgun (WGS) entry which is preliminary data.</text>
</comment>
<keyword evidence="5" id="KW-0503">Monooxygenase</keyword>
<sequence>MDFTNGTTINDVNGVNRHDDASQRPLNITVCGAGIGGLSAAIFLRQQGHTVTLLEASRFANELGAAVHLAPNANGLLRRMGLNPEARGAVSCKRMTQMLPNGRELFSVDLEQSAGRWQHPWQLAHRVSLHSELKRLATCEEGKGKPAVLKLRSKVVDVDPKEGTVVLESGERIQSDIIVGADGVHSKTRLRIPGAENIKVFGSGKSAFRFLFPRQKALDDPETRKFADKEGHLVMIFARDRRVVVYPTSDNTLLNFVCIHPTSESQIDAQEPGSSDWQNKGNLDKMLEVYKDFEPAVLKLLGMADEETLKVWELLDMEQLPSWTEGKLVLIGDAAHPFTPHQGQGAGQAIEDAASLAVMLPLGVPPSSIPSRLKLYERCRYDRASTIQEYSRVAGKDLGTGPPLDTTRFTNYNFGHDEWHYSSQVLRKWEWENNKSLLWRMPTVFGPMPGPRQDFYGRQRDGSTATFSTTSVKVRTSRTVLENLLPPSGKFKFASADTTAYATFAVTQLGNLEWLGGRGYSHFGLYVHGIEYVKEDGDTVVGTYLPVLFENLADPILSGREELGFPKVFADLTVSRTDDKCVLEASWMSSKFCSLKLSGLQQAGTANGEAPAVQPEPPRDDGLLFHKYIPTTASAGSKQRGQADVEYTAFLPGDEESKAVEKKIEQTLTASTAEIAFDALDWKALPTLHHIVERLQEIPVYGVVEAKIVQGTGLPVPLFVPITTYQITNSPTICTTFHSFVYRRIANICYYMLVLRKPSV</sequence>
<evidence type="ECO:0000256" key="4">
    <source>
        <dbReference type="ARBA" id="ARBA00023002"/>
    </source>
</evidence>
<keyword evidence="3" id="KW-0274">FAD</keyword>
<dbReference type="GO" id="GO:0071949">
    <property type="term" value="F:FAD binding"/>
    <property type="evidence" value="ECO:0007669"/>
    <property type="project" value="InterPro"/>
</dbReference>
<dbReference type="PANTHER" id="PTHR13789">
    <property type="entry name" value="MONOOXYGENASE"/>
    <property type="match status" value="1"/>
</dbReference>
<dbReference type="InterPro" id="IPR010451">
    <property type="entry name" value="Acetoacetate_decarboxylase"/>
</dbReference>
<dbReference type="SUPFAM" id="SSF54373">
    <property type="entry name" value="FAD-linked reductases, C-terminal domain"/>
    <property type="match status" value="1"/>
</dbReference>
<dbReference type="EMBL" id="WNKQ01000006">
    <property type="protein sequence ID" value="KAF5851025.1"/>
    <property type="molecule type" value="Genomic_DNA"/>
</dbReference>
<evidence type="ECO:0000256" key="2">
    <source>
        <dbReference type="ARBA" id="ARBA00022630"/>
    </source>
</evidence>
<keyword evidence="4" id="KW-0560">Oxidoreductase</keyword>
<dbReference type="AlphaFoldDB" id="A0A8H6DYA9"/>
<dbReference type="InterPro" id="IPR002938">
    <property type="entry name" value="FAD-bd"/>
</dbReference>
<dbReference type="SUPFAM" id="SSF160104">
    <property type="entry name" value="Acetoacetate decarboxylase-like"/>
    <property type="match status" value="1"/>
</dbReference>
<evidence type="ECO:0000256" key="1">
    <source>
        <dbReference type="ARBA" id="ARBA00007992"/>
    </source>
</evidence>
<evidence type="ECO:0000313" key="7">
    <source>
        <dbReference type="EMBL" id="KAF5851025.1"/>
    </source>
</evidence>
<proteinExistence type="inferred from homology"/>
<dbReference type="Proteomes" id="UP000624244">
    <property type="component" value="Unassembled WGS sequence"/>
</dbReference>
<evidence type="ECO:0000256" key="3">
    <source>
        <dbReference type="ARBA" id="ARBA00022827"/>
    </source>
</evidence>
<dbReference type="InterPro" id="IPR023375">
    <property type="entry name" value="ADC_dom_sf"/>
</dbReference>
<dbReference type="Pfam" id="PF01494">
    <property type="entry name" value="FAD_binding_3"/>
    <property type="match status" value="1"/>
</dbReference>
<feature type="domain" description="FAD-binding" evidence="6">
    <location>
        <begin position="28"/>
        <end position="387"/>
    </location>
</feature>
<organism evidence="7 8">
    <name type="scientific">Cochliobolus sativus</name>
    <name type="common">Common root rot and spot blotch fungus</name>
    <name type="synonym">Bipolaris sorokiniana</name>
    <dbReference type="NCBI Taxonomy" id="45130"/>
    <lineage>
        <taxon>Eukaryota</taxon>
        <taxon>Fungi</taxon>
        <taxon>Dikarya</taxon>
        <taxon>Ascomycota</taxon>
        <taxon>Pezizomycotina</taxon>
        <taxon>Dothideomycetes</taxon>
        <taxon>Pleosporomycetidae</taxon>
        <taxon>Pleosporales</taxon>
        <taxon>Pleosporineae</taxon>
        <taxon>Pleosporaceae</taxon>
        <taxon>Bipolaris</taxon>
    </lineage>
</organism>
<dbReference type="Pfam" id="PF06314">
    <property type="entry name" value="ADC"/>
    <property type="match status" value="1"/>
</dbReference>
<reference evidence="7" key="1">
    <citation type="submission" date="2019-11" db="EMBL/GenBank/DDBJ databases">
        <title>Bipolaris sorokiniana Genome sequencing.</title>
        <authorList>
            <person name="Wang H."/>
        </authorList>
    </citation>
    <scope>NUCLEOTIDE SEQUENCE</scope>
</reference>
<dbReference type="OMA" id="FLIPRQR"/>
<dbReference type="GO" id="GO:0016829">
    <property type="term" value="F:lyase activity"/>
    <property type="evidence" value="ECO:0007669"/>
    <property type="project" value="InterPro"/>
</dbReference>
<dbReference type="InterPro" id="IPR050493">
    <property type="entry name" value="FAD-dep_Monooxygenase_BioMet"/>
</dbReference>
<dbReference type="InterPro" id="IPR036188">
    <property type="entry name" value="FAD/NAD-bd_sf"/>
</dbReference>
<dbReference type="PANTHER" id="PTHR13789:SF261">
    <property type="entry name" value="HYDROXYLASE, PUTATIVE (AFU_ORTHOLOGUE AFUA_7G00590)-RELATED"/>
    <property type="match status" value="1"/>
</dbReference>
<dbReference type="GO" id="GO:0004497">
    <property type="term" value="F:monooxygenase activity"/>
    <property type="evidence" value="ECO:0007669"/>
    <property type="project" value="UniProtKB-KW"/>
</dbReference>
<name>A0A8H6DYA9_COCSA</name>
<dbReference type="Gene3D" id="2.40.400.10">
    <property type="entry name" value="Acetoacetate decarboxylase-like"/>
    <property type="match status" value="1"/>
</dbReference>
<keyword evidence="2" id="KW-0285">Flavoprotein</keyword>
<comment type="similarity">
    <text evidence="1">Belongs to the paxM FAD-dependent monooxygenase family.</text>
</comment>
<dbReference type="SUPFAM" id="SSF51905">
    <property type="entry name" value="FAD/NAD(P)-binding domain"/>
    <property type="match status" value="1"/>
</dbReference>
<accession>A0A8H6DYA9</accession>
<evidence type="ECO:0000259" key="6">
    <source>
        <dbReference type="Pfam" id="PF01494"/>
    </source>
</evidence>
<dbReference type="Gene3D" id="3.50.50.60">
    <property type="entry name" value="FAD/NAD(P)-binding domain"/>
    <property type="match status" value="1"/>
</dbReference>
<dbReference type="PRINTS" id="PR00420">
    <property type="entry name" value="RNGMNOXGNASE"/>
</dbReference>
<evidence type="ECO:0000313" key="8">
    <source>
        <dbReference type="Proteomes" id="UP000624244"/>
    </source>
</evidence>
<evidence type="ECO:0000256" key="5">
    <source>
        <dbReference type="ARBA" id="ARBA00023033"/>
    </source>
</evidence>
<protein>
    <recommendedName>
        <fullName evidence="6">FAD-binding domain-containing protein</fullName>
    </recommendedName>
</protein>